<dbReference type="Gene3D" id="3.30.70.1070">
    <property type="entry name" value="Sporulation related repeat"/>
    <property type="match status" value="2"/>
</dbReference>
<feature type="domain" description="SPOR" evidence="3">
    <location>
        <begin position="789"/>
        <end position="870"/>
    </location>
</feature>
<keyword evidence="2" id="KW-0812">Transmembrane</keyword>
<reference evidence="4 5" key="1">
    <citation type="journal article" date="2016" name="Nat. Commun.">
        <title>Thousands of microbial genomes shed light on interconnected biogeochemical processes in an aquifer system.</title>
        <authorList>
            <person name="Anantharaman K."/>
            <person name="Brown C.T."/>
            <person name="Hug L.A."/>
            <person name="Sharon I."/>
            <person name="Castelle C.J."/>
            <person name="Probst A.J."/>
            <person name="Thomas B.C."/>
            <person name="Singh A."/>
            <person name="Wilkins M.J."/>
            <person name="Karaoz U."/>
            <person name="Brodie E.L."/>
            <person name="Williams K.H."/>
            <person name="Hubbard S.S."/>
            <person name="Banfield J.F."/>
        </authorList>
    </citation>
    <scope>NUCLEOTIDE SEQUENCE [LARGE SCALE GENOMIC DNA]</scope>
</reference>
<dbReference type="InterPro" id="IPR027417">
    <property type="entry name" value="P-loop_NTPase"/>
</dbReference>
<proteinExistence type="predicted"/>
<keyword evidence="2" id="KW-1133">Transmembrane helix</keyword>
<evidence type="ECO:0000256" key="2">
    <source>
        <dbReference type="SAM" id="Phobius"/>
    </source>
</evidence>
<keyword evidence="2" id="KW-0472">Membrane</keyword>
<dbReference type="Gene3D" id="3.40.50.300">
    <property type="entry name" value="P-loop containing nucleotide triphosphate hydrolases"/>
    <property type="match status" value="1"/>
</dbReference>
<sequence>MDHFTRDLNELNRQYSFLEEPAAGRLAADFPSLEYLYSTADTSGLASLLSETTGKSRIILLLPFNDHPGVRETLEETFQALAAGAGSGMAVDLDIAGPHHSLLAVPPGEGVSDHFLYGVSPNKLIQPAARNPKWKILGPGTFTPRAGEIYADSRWNRLLNWMAGQSEGPLVILAPPLERFPELSALELAEQVLIITDPLDAEQQLKLAGLLKAVFSRAPERSAVRLVFLGGQPPAEQPAPRPEAAAKAPAPPETAETSGAAGEAEPTQPAAAEVETVESGVDTGPAGFSDAELPEIEPLAEEESPPAVESPPLVVLPEPGSEEEEEIFLPEELLFLDEDDEAQATKAGRKLSSTKERGGLNFEGLPGLKDVAGMETEAIESPAASAQAPLQPEPMEASPAAADASSESRPAEAEAQAESESAAIPQIGPETVEAGAADMEEIPAGEILEAEEAGPEAAEAEEEEALYLNAEPEDELEMVRETSPEEPAAGEGAVDEAALAGIEEFQETLEAPAESEMALELDPNPLGEPETVPEEPETAAAEPAGEELETLDLEDLEPISEDELEEIPAETTEVEPEAVAAAEETPGPTPAEAVEETLEAGPVAMEEPAAVAEERAAEPEAVAEESAPEMEEIPDAASAESAEAERPAAAAAAEKVPGEPSADEIDSLLSGAAGLDEIVDDLSLEALEAGPAKAAPPFRKKKKKKGSSARSLVTLLVLLTLAGGMFFVWKQGTVMSLVRGLPVFNTLQQLFPALGPPQKTAEQIAAEQALADSIMSTEIAEPPPPPKPQYTKLGYSIQLGSFRFLPRAVAACDLLKERGLAEVYVVPLNLDSLGSWNRLYLGYFDTAEQADTILTRLGGVLQKSTANIKLGSAAVRRFTPLALKIEDAFSADSLEVMRKRLERNDIPTYTVKLISDTTQTAVYRLYVGAFESREQAIFLRNKLFNIGIRAEIIDREG</sequence>
<protein>
    <recommendedName>
        <fullName evidence="3">SPOR domain-containing protein</fullName>
    </recommendedName>
</protein>
<feature type="compositionally biased region" description="Acidic residues" evidence="1">
    <location>
        <begin position="438"/>
        <end position="476"/>
    </location>
</feature>
<dbReference type="SUPFAM" id="SSF110997">
    <property type="entry name" value="Sporulation related repeat"/>
    <property type="match status" value="1"/>
</dbReference>
<dbReference type="STRING" id="1817867.A3F83_10880"/>
<dbReference type="Proteomes" id="UP000179129">
    <property type="component" value="Unassembled WGS sequence"/>
</dbReference>
<feature type="region of interest" description="Disordered" evidence="1">
    <location>
        <begin position="233"/>
        <end position="326"/>
    </location>
</feature>
<dbReference type="EMBL" id="MFIX01000198">
    <property type="protein sequence ID" value="OGG02052.1"/>
    <property type="molecule type" value="Genomic_DNA"/>
</dbReference>
<dbReference type="InterPro" id="IPR036680">
    <property type="entry name" value="SPOR-like_sf"/>
</dbReference>
<organism evidence="4 5">
    <name type="scientific">Candidatus Glassbacteria bacterium RIFCSPLOWO2_12_FULL_58_11</name>
    <dbReference type="NCBI Taxonomy" id="1817867"/>
    <lineage>
        <taxon>Bacteria</taxon>
        <taxon>Candidatus Glassiibacteriota</taxon>
    </lineage>
</organism>
<feature type="compositionally biased region" description="Low complexity" evidence="1">
    <location>
        <begin position="380"/>
        <end position="423"/>
    </location>
</feature>
<feature type="compositionally biased region" description="Acidic residues" evidence="1">
    <location>
        <begin position="292"/>
        <end position="304"/>
    </location>
</feature>
<feature type="compositionally biased region" description="Low complexity" evidence="1">
    <location>
        <begin position="635"/>
        <end position="654"/>
    </location>
</feature>
<dbReference type="GO" id="GO:0042834">
    <property type="term" value="F:peptidoglycan binding"/>
    <property type="evidence" value="ECO:0007669"/>
    <property type="project" value="InterPro"/>
</dbReference>
<feature type="compositionally biased region" description="Low complexity" evidence="1">
    <location>
        <begin position="599"/>
        <end position="611"/>
    </location>
</feature>
<feature type="compositionally biased region" description="Low complexity" evidence="1">
    <location>
        <begin position="242"/>
        <end position="265"/>
    </location>
</feature>
<accession>A0A1F5YQ86</accession>
<name>A0A1F5YQ86_9BACT</name>
<evidence type="ECO:0000313" key="5">
    <source>
        <dbReference type="Proteomes" id="UP000179129"/>
    </source>
</evidence>
<dbReference type="InterPro" id="IPR007730">
    <property type="entry name" value="SPOR-like_dom"/>
</dbReference>
<evidence type="ECO:0000259" key="3">
    <source>
        <dbReference type="PROSITE" id="PS51724"/>
    </source>
</evidence>
<evidence type="ECO:0000256" key="1">
    <source>
        <dbReference type="SAM" id="MobiDB-lite"/>
    </source>
</evidence>
<feature type="region of interest" description="Disordered" evidence="1">
    <location>
        <begin position="511"/>
        <end position="665"/>
    </location>
</feature>
<feature type="transmembrane region" description="Helical" evidence="2">
    <location>
        <begin position="709"/>
        <end position="729"/>
    </location>
</feature>
<evidence type="ECO:0000313" key="4">
    <source>
        <dbReference type="EMBL" id="OGG02052.1"/>
    </source>
</evidence>
<gene>
    <name evidence="4" type="ORF">A3F83_10880</name>
</gene>
<feature type="compositionally biased region" description="Low complexity" evidence="1">
    <location>
        <begin position="305"/>
        <end position="319"/>
    </location>
</feature>
<feature type="compositionally biased region" description="Low complexity" evidence="1">
    <location>
        <begin position="577"/>
        <end position="592"/>
    </location>
</feature>
<feature type="compositionally biased region" description="Acidic residues" evidence="1">
    <location>
        <begin position="621"/>
        <end position="634"/>
    </location>
</feature>
<feature type="region of interest" description="Disordered" evidence="1">
    <location>
        <begin position="338"/>
        <end position="493"/>
    </location>
</feature>
<feature type="compositionally biased region" description="Acidic residues" evidence="1">
    <location>
        <begin position="544"/>
        <end position="576"/>
    </location>
</feature>
<comment type="caution">
    <text evidence="4">The sequence shown here is derived from an EMBL/GenBank/DDBJ whole genome shotgun (WGS) entry which is preliminary data.</text>
</comment>
<dbReference type="AlphaFoldDB" id="A0A1F5YQ86"/>
<dbReference type="PROSITE" id="PS51724">
    <property type="entry name" value="SPOR"/>
    <property type="match status" value="1"/>
</dbReference>